<keyword evidence="3" id="KW-0325">Glycoprotein</keyword>
<dbReference type="GO" id="GO:0006979">
    <property type="term" value="P:response to oxidative stress"/>
    <property type="evidence" value="ECO:0007669"/>
    <property type="project" value="InterPro"/>
</dbReference>
<dbReference type="AlphaFoldDB" id="A0A2T7NV07"/>
<keyword evidence="4" id="KW-0408">Iron</keyword>
<dbReference type="Pfam" id="PF03098">
    <property type="entry name" value="An_peroxidase"/>
    <property type="match status" value="2"/>
</dbReference>
<keyword evidence="2" id="KW-0964">Secreted</keyword>
<gene>
    <name evidence="5" type="ORF">C0Q70_15498</name>
</gene>
<dbReference type="EMBL" id="PZQS01000009">
    <property type="protein sequence ID" value="PVD25001.1"/>
    <property type="molecule type" value="Genomic_DNA"/>
</dbReference>
<keyword evidence="4" id="KW-0349">Heme</keyword>
<evidence type="ECO:0000256" key="4">
    <source>
        <dbReference type="PIRSR" id="PIRSR619791-2"/>
    </source>
</evidence>
<protein>
    <submittedName>
        <fullName evidence="5">Uncharacterized protein</fullName>
    </submittedName>
</protein>
<dbReference type="PANTHER" id="PTHR11475:SF4">
    <property type="entry name" value="CHORION PEROXIDASE"/>
    <property type="match status" value="1"/>
</dbReference>
<dbReference type="PANTHER" id="PTHR11475">
    <property type="entry name" value="OXIDASE/PEROXIDASE"/>
    <property type="match status" value="1"/>
</dbReference>
<keyword evidence="4" id="KW-0479">Metal-binding</keyword>
<name>A0A2T7NV07_POMCA</name>
<dbReference type="PROSITE" id="PS50292">
    <property type="entry name" value="PEROXIDASE_3"/>
    <property type="match status" value="1"/>
</dbReference>
<reference evidence="5 6" key="1">
    <citation type="submission" date="2018-04" db="EMBL/GenBank/DDBJ databases">
        <title>The genome of golden apple snail Pomacea canaliculata provides insight into stress tolerance and invasive adaptation.</title>
        <authorList>
            <person name="Liu C."/>
            <person name="Liu B."/>
            <person name="Ren Y."/>
            <person name="Zhang Y."/>
            <person name="Wang H."/>
            <person name="Li S."/>
            <person name="Jiang F."/>
            <person name="Yin L."/>
            <person name="Zhang G."/>
            <person name="Qian W."/>
            <person name="Fan W."/>
        </authorList>
    </citation>
    <scope>NUCLEOTIDE SEQUENCE [LARGE SCALE GENOMIC DNA]</scope>
    <source>
        <strain evidence="5">SZHN2017</strain>
        <tissue evidence="5">Muscle</tissue>
    </source>
</reference>
<dbReference type="InterPro" id="IPR010255">
    <property type="entry name" value="Haem_peroxidase_sf"/>
</dbReference>
<evidence type="ECO:0000256" key="3">
    <source>
        <dbReference type="ARBA" id="ARBA00023180"/>
    </source>
</evidence>
<keyword evidence="6" id="KW-1185">Reference proteome</keyword>
<evidence type="ECO:0000256" key="1">
    <source>
        <dbReference type="ARBA" id="ARBA00004613"/>
    </source>
</evidence>
<sequence length="513" mass="56886">MTTQIPRILFKSQAVRLKDRNTIIQLVYDAFDSSLALWASDGSCVASPHLMAAELNGALDNYCTDMDEQSSTLTCTEQQRQNPFRSIDGTCNNLENPYFGASRVKLNRLLEPVYDDEGGVTITCCDNVTNGFLPNPPEECFPILITDSALRGPCRQFVRSVAAKPQFPGGYLLRFEPSPFGELLPSTTARICNQPLCFLAGDERPNEQPSLATIHTLFLRLHNRIARAIKAEKPGLSNSTIFDNARRLVGGVIQNIMFAEWLPIILGPSSMARHRLIVTGRSVYNQSVDATLFNAFSSAAFRLGHSLIPDELPAFSSNLAGRSLLLREHFMNPTVVRTRINDLAMGLFNAQDPDDQSQPFDSVITGEVSCITHSVINHLFEVNGVRGTGYDLMSFNIQRSRDHGVPPYNRYREFCGLRNVNDIELIVGGFLEPPFGGGLIGATLNCLVSEQMRRLKFGDRFFFTHLPGRTITNPFTNEQLSELRKVTAAVVMCQTIPGLSSIQADAFRPVSRT</sequence>
<dbReference type="GO" id="GO:0046872">
    <property type="term" value="F:metal ion binding"/>
    <property type="evidence" value="ECO:0007669"/>
    <property type="project" value="UniProtKB-KW"/>
</dbReference>
<dbReference type="Gene3D" id="1.10.640.10">
    <property type="entry name" value="Haem peroxidase domain superfamily, animal type"/>
    <property type="match status" value="1"/>
</dbReference>
<dbReference type="OrthoDB" id="6505174at2759"/>
<evidence type="ECO:0000313" key="5">
    <source>
        <dbReference type="EMBL" id="PVD25001.1"/>
    </source>
</evidence>
<evidence type="ECO:0000313" key="6">
    <source>
        <dbReference type="Proteomes" id="UP000245119"/>
    </source>
</evidence>
<dbReference type="SUPFAM" id="SSF48113">
    <property type="entry name" value="Heme-dependent peroxidases"/>
    <property type="match status" value="1"/>
</dbReference>
<comment type="subcellular location">
    <subcellularLocation>
        <location evidence="1">Secreted</location>
    </subcellularLocation>
</comment>
<dbReference type="Proteomes" id="UP000245119">
    <property type="component" value="Linkage Group LG9"/>
</dbReference>
<feature type="binding site" description="axial binding residue" evidence="4">
    <location>
        <position position="305"/>
    </location>
    <ligand>
        <name>heme b</name>
        <dbReference type="ChEBI" id="CHEBI:60344"/>
    </ligand>
    <ligandPart>
        <name>Fe</name>
        <dbReference type="ChEBI" id="CHEBI:18248"/>
    </ligandPart>
</feature>
<dbReference type="GO" id="GO:0004601">
    <property type="term" value="F:peroxidase activity"/>
    <property type="evidence" value="ECO:0007669"/>
    <property type="project" value="InterPro"/>
</dbReference>
<dbReference type="InterPro" id="IPR037120">
    <property type="entry name" value="Haem_peroxidase_sf_animal"/>
</dbReference>
<organism evidence="5 6">
    <name type="scientific">Pomacea canaliculata</name>
    <name type="common">Golden apple snail</name>
    <dbReference type="NCBI Taxonomy" id="400727"/>
    <lineage>
        <taxon>Eukaryota</taxon>
        <taxon>Metazoa</taxon>
        <taxon>Spiralia</taxon>
        <taxon>Lophotrochozoa</taxon>
        <taxon>Mollusca</taxon>
        <taxon>Gastropoda</taxon>
        <taxon>Caenogastropoda</taxon>
        <taxon>Architaenioglossa</taxon>
        <taxon>Ampullarioidea</taxon>
        <taxon>Ampullariidae</taxon>
        <taxon>Pomacea</taxon>
    </lineage>
</organism>
<dbReference type="InterPro" id="IPR019791">
    <property type="entry name" value="Haem_peroxidase_animal"/>
</dbReference>
<dbReference type="GO" id="GO:0020037">
    <property type="term" value="F:heme binding"/>
    <property type="evidence" value="ECO:0007669"/>
    <property type="project" value="InterPro"/>
</dbReference>
<proteinExistence type="predicted"/>
<comment type="caution">
    <text evidence="5">The sequence shown here is derived from an EMBL/GenBank/DDBJ whole genome shotgun (WGS) entry which is preliminary data.</text>
</comment>
<evidence type="ECO:0000256" key="2">
    <source>
        <dbReference type="ARBA" id="ARBA00022525"/>
    </source>
</evidence>
<accession>A0A2T7NV07</accession>